<evidence type="ECO:0000256" key="5">
    <source>
        <dbReference type="ARBA" id="ARBA00022692"/>
    </source>
</evidence>
<dbReference type="CDD" id="cd01949">
    <property type="entry name" value="GGDEF"/>
    <property type="match status" value="1"/>
</dbReference>
<dbReference type="InterPro" id="IPR000160">
    <property type="entry name" value="GGDEF_dom"/>
</dbReference>
<dbReference type="SMART" id="SM00091">
    <property type="entry name" value="PAS"/>
    <property type="match status" value="2"/>
</dbReference>
<evidence type="ECO:0000256" key="9">
    <source>
        <dbReference type="SAM" id="Phobius"/>
    </source>
</evidence>
<dbReference type="Pfam" id="PF03924">
    <property type="entry name" value="CHASE"/>
    <property type="match status" value="1"/>
</dbReference>
<dbReference type="InterPro" id="IPR001610">
    <property type="entry name" value="PAC"/>
</dbReference>
<evidence type="ECO:0000259" key="11">
    <source>
        <dbReference type="PROSITE" id="PS50113"/>
    </source>
</evidence>
<dbReference type="Gene3D" id="3.30.450.350">
    <property type="entry name" value="CHASE domain"/>
    <property type="match status" value="1"/>
</dbReference>
<feature type="transmembrane region" description="Helical" evidence="9">
    <location>
        <begin position="14"/>
        <end position="34"/>
    </location>
</feature>
<dbReference type="FunFam" id="3.20.20.450:FF:000001">
    <property type="entry name" value="Cyclic di-GMP phosphodiesterase yahA"/>
    <property type="match status" value="1"/>
</dbReference>
<dbReference type="PROSITE" id="PS50112">
    <property type="entry name" value="PAS"/>
    <property type="match status" value="1"/>
</dbReference>
<feature type="transmembrane region" description="Helical" evidence="9">
    <location>
        <begin position="271"/>
        <end position="289"/>
    </location>
</feature>
<comment type="subcellular location">
    <subcellularLocation>
        <location evidence="2">Membrane</location>
    </subcellularLocation>
</comment>
<evidence type="ECO:0000259" key="13">
    <source>
        <dbReference type="PROSITE" id="PS50883"/>
    </source>
</evidence>
<dbReference type="EMBL" id="PRDL01000001">
    <property type="protein sequence ID" value="MBE8718201.1"/>
    <property type="molecule type" value="Genomic_DNA"/>
</dbReference>
<comment type="cofactor">
    <cofactor evidence="1">
        <name>Mg(2+)</name>
        <dbReference type="ChEBI" id="CHEBI:18420"/>
    </cofactor>
</comment>
<dbReference type="Gene3D" id="3.30.70.270">
    <property type="match status" value="1"/>
</dbReference>
<dbReference type="Gene3D" id="3.30.450.20">
    <property type="entry name" value="PAS domain"/>
    <property type="match status" value="2"/>
</dbReference>
<dbReference type="InterPro" id="IPR035919">
    <property type="entry name" value="EAL_sf"/>
</dbReference>
<feature type="domain" description="EAL" evidence="13">
    <location>
        <begin position="736"/>
        <end position="990"/>
    </location>
</feature>
<keyword evidence="16" id="KW-1185">Reference proteome</keyword>
<dbReference type="AlphaFoldDB" id="A0A928V3P8"/>
<dbReference type="InterPro" id="IPR006189">
    <property type="entry name" value="CHASE_dom"/>
</dbReference>
<protein>
    <recommendedName>
        <fullName evidence="3">cyclic-guanylate-specific phosphodiesterase</fullName>
        <ecNumber evidence="3">3.1.4.52</ecNumber>
    </recommendedName>
</protein>
<dbReference type="SMART" id="SM01079">
    <property type="entry name" value="CHASE"/>
    <property type="match status" value="1"/>
</dbReference>
<comment type="caution">
    <text evidence="15">The sequence shown here is derived from an EMBL/GenBank/DDBJ whole genome shotgun (WGS) entry which is preliminary data.</text>
</comment>
<evidence type="ECO:0000259" key="12">
    <source>
        <dbReference type="PROSITE" id="PS50839"/>
    </source>
</evidence>
<dbReference type="SUPFAM" id="SSF55785">
    <property type="entry name" value="PYP-like sensor domain (PAS domain)"/>
    <property type="match status" value="2"/>
</dbReference>
<evidence type="ECO:0000256" key="2">
    <source>
        <dbReference type="ARBA" id="ARBA00004370"/>
    </source>
</evidence>
<dbReference type="InterPro" id="IPR035965">
    <property type="entry name" value="PAS-like_dom_sf"/>
</dbReference>
<dbReference type="InterPro" id="IPR029787">
    <property type="entry name" value="Nucleotide_cyclase"/>
</dbReference>
<gene>
    <name evidence="15" type="ORF">C4F51_13485</name>
</gene>
<dbReference type="PANTHER" id="PTHR44757">
    <property type="entry name" value="DIGUANYLATE CYCLASE DGCP"/>
    <property type="match status" value="1"/>
</dbReference>
<proteinExistence type="predicted"/>
<evidence type="ECO:0000256" key="6">
    <source>
        <dbReference type="ARBA" id="ARBA00022989"/>
    </source>
</evidence>
<organism evidence="15 16">
    <name type="scientific">Cellvibrio polysaccharolyticus</name>
    <dbReference type="NCBI Taxonomy" id="2082724"/>
    <lineage>
        <taxon>Bacteria</taxon>
        <taxon>Pseudomonadati</taxon>
        <taxon>Pseudomonadota</taxon>
        <taxon>Gammaproteobacteria</taxon>
        <taxon>Cellvibrionales</taxon>
        <taxon>Cellvibrionaceae</taxon>
        <taxon>Cellvibrio</taxon>
    </lineage>
</organism>
<evidence type="ECO:0000313" key="15">
    <source>
        <dbReference type="EMBL" id="MBE8718201.1"/>
    </source>
</evidence>
<feature type="domain" description="PAS" evidence="10">
    <location>
        <begin position="430"/>
        <end position="478"/>
    </location>
</feature>
<dbReference type="Pfam" id="PF13426">
    <property type="entry name" value="PAS_9"/>
    <property type="match status" value="1"/>
</dbReference>
<dbReference type="GO" id="GO:0016020">
    <property type="term" value="C:membrane"/>
    <property type="evidence" value="ECO:0007669"/>
    <property type="project" value="UniProtKB-SubCell"/>
</dbReference>
<dbReference type="CDD" id="cd01948">
    <property type="entry name" value="EAL"/>
    <property type="match status" value="1"/>
</dbReference>
<evidence type="ECO:0000256" key="4">
    <source>
        <dbReference type="ARBA" id="ARBA00022636"/>
    </source>
</evidence>
<evidence type="ECO:0000259" key="10">
    <source>
        <dbReference type="PROSITE" id="PS50112"/>
    </source>
</evidence>
<dbReference type="RefSeq" id="WP_193910563.1">
    <property type="nucleotide sequence ID" value="NZ_PRDL01000001.1"/>
</dbReference>
<dbReference type="FunFam" id="3.30.70.270:FF:000001">
    <property type="entry name" value="Diguanylate cyclase domain protein"/>
    <property type="match status" value="1"/>
</dbReference>
<dbReference type="GO" id="GO:0071111">
    <property type="term" value="F:cyclic-guanylate-specific phosphodiesterase activity"/>
    <property type="evidence" value="ECO:0007669"/>
    <property type="project" value="UniProtKB-EC"/>
</dbReference>
<name>A0A928V3P8_9GAMM</name>
<dbReference type="PROSITE" id="PS50887">
    <property type="entry name" value="GGDEF"/>
    <property type="match status" value="1"/>
</dbReference>
<dbReference type="EC" id="3.1.4.52" evidence="3"/>
<keyword evidence="4" id="KW-0973">c-di-GMP</keyword>
<evidence type="ECO:0000259" key="14">
    <source>
        <dbReference type="PROSITE" id="PS50887"/>
    </source>
</evidence>
<dbReference type="CDD" id="cd00130">
    <property type="entry name" value="PAS"/>
    <property type="match status" value="1"/>
</dbReference>
<dbReference type="NCBIfam" id="TIGR00254">
    <property type="entry name" value="GGDEF"/>
    <property type="match status" value="1"/>
</dbReference>
<dbReference type="SMART" id="SM00052">
    <property type="entry name" value="EAL"/>
    <property type="match status" value="1"/>
</dbReference>
<keyword evidence="5 9" id="KW-0812">Transmembrane</keyword>
<evidence type="ECO:0000256" key="8">
    <source>
        <dbReference type="ARBA" id="ARBA00051114"/>
    </source>
</evidence>
<feature type="domain" description="CHASE" evidence="12">
    <location>
        <begin position="105"/>
        <end position="199"/>
    </location>
</feature>
<feature type="domain" description="GGDEF" evidence="14">
    <location>
        <begin position="589"/>
        <end position="727"/>
    </location>
</feature>
<accession>A0A928V3P8</accession>
<dbReference type="PROSITE" id="PS50113">
    <property type="entry name" value="PAC"/>
    <property type="match status" value="1"/>
</dbReference>
<dbReference type="Pfam" id="PF00563">
    <property type="entry name" value="EAL"/>
    <property type="match status" value="1"/>
</dbReference>
<dbReference type="InterPro" id="IPR000700">
    <property type="entry name" value="PAS-assoc_C"/>
</dbReference>
<comment type="catalytic activity">
    <reaction evidence="8">
        <text>3',3'-c-di-GMP + H2O = 5'-phosphoguanylyl(3'-&gt;5')guanosine + H(+)</text>
        <dbReference type="Rhea" id="RHEA:24902"/>
        <dbReference type="ChEBI" id="CHEBI:15377"/>
        <dbReference type="ChEBI" id="CHEBI:15378"/>
        <dbReference type="ChEBI" id="CHEBI:58754"/>
        <dbReference type="ChEBI" id="CHEBI:58805"/>
        <dbReference type="EC" id="3.1.4.52"/>
    </reaction>
    <physiologicalReaction direction="left-to-right" evidence="8">
        <dbReference type="Rhea" id="RHEA:24903"/>
    </physiologicalReaction>
</comment>
<dbReference type="InterPro" id="IPR001633">
    <property type="entry name" value="EAL_dom"/>
</dbReference>
<dbReference type="GO" id="GO:0007165">
    <property type="term" value="P:signal transduction"/>
    <property type="evidence" value="ECO:0007669"/>
    <property type="project" value="UniProtKB-ARBA"/>
</dbReference>
<dbReference type="PANTHER" id="PTHR44757:SF2">
    <property type="entry name" value="BIOFILM ARCHITECTURE MAINTENANCE PROTEIN MBAA"/>
    <property type="match status" value="1"/>
</dbReference>
<dbReference type="SMART" id="SM00086">
    <property type="entry name" value="PAC"/>
    <property type="match status" value="1"/>
</dbReference>
<keyword evidence="6 9" id="KW-1133">Transmembrane helix</keyword>
<dbReference type="Gene3D" id="3.20.20.450">
    <property type="entry name" value="EAL domain"/>
    <property type="match status" value="1"/>
</dbReference>
<dbReference type="NCBIfam" id="TIGR00229">
    <property type="entry name" value="sensory_box"/>
    <property type="match status" value="1"/>
</dbReference>
<dbReference type="InterPro" id="IPR042240">
    <property type="entry name" value="CHASE_sf"/>
</dbReference>
<dbReference type="PROSITE" id="PS50883">
    <property type="entry name" value="EAL"/>
    <property type="match status" value="1"/>
</dbReference>
<dbReference type="InterPro" id="IPR052155">
    <property type="entry name" value="Biofilm_reg_signaling"/>
</dbReference>
<dbReference type="Proteomes" id="UP000652567">
    <property type="component" value="Unassembled WGS sequence"/>
</dbReference>
<evidence type="ECO:0000256" key="3">
    <source>
        <dbReference type="ARBA" id="ARBA00012282"/>
    </source>
</evidence>
<dbReference type="SMART" id="SM00267">
    <property type="entry name" value="GGDEF"/>
    <property type="match status" value="1"/>
</dbReference>
<evidence type="ECO:0000313" key="16">
    <source>
        <dbReference type="Proteomes" id="UP000652567"/>
    </source>
</evidence>
<dbReference type="PROSITE" id="PS50839">
    <property type="entry name" value="CHASE"/>
    <property type="match status" value="1"/>
</dbReference>
<evidence type="ECO:0000256" key="1">
    <source>
        <dbReference type="ARBA" id="ARBA00001946"/>
    </source>
</evidence>
<dbReference type="Pfam" id="PF00990">
    <property type="entry name" value="GGDEF"/>
    <property type="match status" value="1"/>
</dbReference>
<reference evidence="15" key="1">
    <citation type="submission" date="2018-07" db="EMBL/GenBank/DDBJ databases">
        <title>Genome assembly of strain Ka43.</title>
        <authorList>
            <person name="Kukolya J."/>
            <person name="Nagy I."/>
            <person name="Horvath B."/>
            <person name="Toth A."/>
        </authorList>
    </citation>
    <scope>NUCLEOTIDE SEQUENCE</scope>
    <source>
        <strain evidence="15">KB43</strain>
    </source>
</reference>
<dbReference type="InterPro" id="IPR000014">
    <property type="entry name" value="PAS"/>
</dbReference>
<dbReference type="InterPro" id="IPR043128">
    <property type="entry name" value="Rev_trsase/Diguanyl_cyclase"/>
</dbReference>
<keyword evidence="7 9" id="KW-0472">Membrane</keyword>
<evidence type="ECO:0000256" key="7">
    <source>
        <dbReference type="ARBA" id="ARBA00023136"/>
    </source>
</evidence>
<dbReference type="GO" id="GO:0071732">
    <property type="term" value="P:cellular response to nitric oxide"/>
    <property type="evidence" value="ECO:0007669"/>
    <property type="project" value="UniProtKB-ARBA"/>
</dbReference>
<dbReference type="SUPFAM" id="SSF141868">
    <property type="entry name" value="EAL domain-like"/>
    <property type="match status" value="1"/>
</dbReference>
<dbReference type="SUPFAM" id="SSF55073">
    <property type="entry name" value="Nucleotide cyclase"/>
    <property type="match status" value="1"/>
</dbReference>
<sequence length="990" mass="111627">MSDVFPLLYRRPRLLALGVFLVCLLFSALVVWNLEQNYRHNQRADIENTTHNHAFLLRDSLRQALTLNYTMSTLVRLSQGDPHAFDAVAGDLLPYFDSVSHLSLSPNGIISQVYPLAGNESSIGFNQLSDSIQNREAIRTRDSGEMTLTGPVNLVQGGKGVIARLPIFLDEGGGQRFWGFANVTIRLEHLLNTANIRQLDSQGLAYELWRINPIDDTREIIALSAANDDVQKSLLLHEPVNKSFDVPNGIWTLSVAPVNGWLNGWRLASEIFMALLLSSLLGYQTWLVMKLQRHKINLQSEINEQTGKIVDARAQLQATLDAIPDLLFEISDDGFIHNFHTHRQELLLLDPDNFLNKKIEKVVPAEVASLIYEAMNEAANKGFSYGKYYTLALADGVHEFELSTACKAIANNPQKHFVMISRDISERRLVEEELRVAATAFEAREGMMITDPQGVILRVNKAFSEITGYSTDEVVGENPRLFNSGHHEPEFYDLMWQTITTEGNWKGEIWNRRRNGEIYPQWLTITAVKNDSGKTTHYVSTLMDITERKENEARINNLAFFDPLTQLPNRRLLQDRLEHAITASTRKKNLGAVLFIDLDDFKTLNDNRGHHIGDLLLIAVANRLRAAVRAQDTVARLGGDEFLVVLEDLDSNHDYAAAVAQQIAETILESLNEAYTLEGQDYFSTPSIGISLFGDRLAPIDELLKQADQAMYHAKGEGRNTCRFFDPKMQQHTAQRFALQHEIREAMQQQQFTLFYQPQVDHTGAVIGAEALIRWFHPERGLVSPMEFIPIAEESGLILPLGNWIVEEACHQLVRWSKNPATKAWVVSINVSARQFQQQQFVAKLLSTLQHTGADPRYLRLELTESMLVQNQQDIIAKMDELKNIGITFSLDDFGTGYSSLAYLKRLPISELKIDKSFVNDVLINSNDAAIARMIISLARSMELNVIAEGVETGEQRDWLKAHGCLHYQGYYFGKPVAADELDISDSSAT</sequence>
<feature type="domain" description="PAC" evidence="11">
    <location>
        <begin position="505"/>
        <end position="557"/>
    </location>
</feature>